<feature type="region of interest" description="Disordered" evidence="6">
    <location>
        <begin position="336"/>
        <end position="415"/>
    </location>
</feature>
<feature type="compositionally biased region" description="Low complexity" evidence="6">
    <location>
        <begin position="390"/>
        <end position="400"/>
    </location>
</feature>
<feature type="compositionally biased region" description="Gly residues" evidence="6">
    <location>
        <begin position="375"/>
        <end position="389"/>
    </location>
</feature>
<comment type="subcellular location">
    <subcellularLocation>
        <location evidence="1">Secreted</location>
        <location evidence="1">Cell wall</location>
        <topology evidence="1">Peptidoglycan-anchor</topology>
    </subcellularLocation>
</comment>
<feature type="compositionally biased region" description="Polar residues" evidence="6">
    <location>
        <begin position="401"/>
        <end position="415"/>
    </location>
</feature>
<dbReference type="Pfam" id="PF17961">
    <property type="entry name" value="Big_8"/>
    <property type="match status" value="1"/>
</dbReference>
<feature type="domain" description="Collagen binding" evidence="8">
    <location>
        <begin position="203"/>
        <end position="328"/>
    </location>
</feature>
<keyword evidence="7" id="KW-1133">Transmembrane helix</keyword>
<evidence type="ECO:0000256" key="3">
    <source>
        <dbReference type="ARBA" id="ARBA00022525"/>
    </source>
</evidence>
<dbReference type="GO" id="GO:0005518">
    <property type="term" value="F:collagen binding"/>
    <property type="evidence" value="ECO:0007669"/>
    <property type="project" value="InterPro"/>
</dbReference>
<keyword evidence="11" id="KW-1185">Reference proteome</keyword>
<keyword evidence="5" id="KW-0572">Peptidoglycan-anchor</keyword>
<dbReference type="AlphaFoldDB" id="A0A1I1G9J6"/>
<evidence type="ECO:0000259" key="8">
    <source>
        <dbReference type="Pfam" id="PF05737"/>
    </source>
</evidence>
<dbReference type="InterPro" id="IPR008456">
    <property type="entry name" value="Collagen-bd_dom"/>
</dbReference>
<gene>
    <name evidence="10" type="ORF">SAMN05660453_0961</name>
</gene>
<dbReference type="STRING" id="283737.SAMN05660453_0961"/>
<sequence>MTVNQHSQYKSQQKAMMAKFFILPVVVLLALFSMATLGMKGLTNADSMVSAKALNPNDCVSGVKLSDLSHPSDTTYSYYDTVQAKWTFNIPTDQDIEAGDTLTLPIPSGLTPLSDDSFDIKSPNGDVFAHVVVDKESGTVKLTFEEPASIANKDHAVKGDMELPLTFKGGAVTPGANNNIDWGINGWVTPVHIDPNDTPDATEEIFKWSYFDQTDENLIHWRVRYNALSNMTTTNGTMTDTVYGTNHSLVASSIHAYVVNYTAGAQHYNVVSEIPASQVHQTGTNSFTVNIGNLPSNEGVVLEYDTRITDGRISPAYGNGATFTNNGVQGPTADAWQAVTKGGGGADNNDTPVNPTPNPTPTPTPTPTPAPTPNKGGGDNDNGGNGGNGNDNTNTKKATNQSKNRTRNYTALPSTAKQDNHAGLIFMSMATAIAAGLTGLFGRKH</sequence>
<reference evidence="10 11" key="1">
    <citation type="submission" date="2016-10" db="EMBL/GenBank/DDBJ databases">
        <authorList>
            <person name="de Groot N.N."/>
        </authorList>
    </citation>
    <scope>NUCLEOTIDE SEQUENCE [LARGE SCALE GENOMIC DNA]</scope>
    <source>
        <strain evidence="10 11">DSM 19113</strain>
    </source>
</reference>
<feature type="compositionally biased region" description="Pro residues" evidence="6">
    <location>
        <begin position="354"/>
        <end position="372"/>
    </location>
</feature>
<dbReference type="InterPro" id="IPR011252">
    <property type="entry name" value="Fibrogen-bd_dom1"/>
</dbReference>
<dbReference type="OrthoDB" id="1744455at2"/>
<dbReference type="GO" id="GO:0007155">
    <property type="term" value="P:cell adhesion"/>
    <property type="evidence" value="ECO:0007669"/>
    <property type="project" value="InterPro"/>
</dbReference>
<evidence type="ECO:0000256" key="7">
    <source>
        <dbReference type="SAM" id="Phobius"/>
    </source>
</evidence>
<evidence type="ECO:0000256" key="5">
    <source>
        <dbReference type="ARBA" id="ARBA00023088"/>
    </source>
</evidence>
<proteinExistence type="predicted"/>
<accession>A0A1I1G9J6</accession>
<dbReference type="Pfam" id="PF05737">
    <property type="entry name" value="Collagen_bind"/>
    <property type="match status" value="1"/>
</dbReference>
<evidence type="ECO:0000256" key="6">
    <source>
        <dbReference type="SAM" id="MobiDB-lite"/>
    </source>
</evidence>
<feature type="domain" description="SDR-like Ig" evidence="9">
    <location>
        <begin position="76"/>
        <end position="169"/>
    </location>
</feature>
<dbReference type="Gene3D" id="2.60.40.1280">
    <property type="match status" value="1"/>
</dbReference>
<dbReference type="Proteomes" id="UP000199376">
    <property type="component" value="Unassembled WGS sequence"/>
</dbReference>
<keyword evidence="10" id="KW-0176">Collagen</keyword>
<dbReference type="RefSeq" id="WP_091502550.1">
    <property type="nucleotide sequence ID" value="NZ_FOLI01000004.1"/>
</dbReference>
<protein>
    <submittedName>
        <fullName evidence="10">Collagen binding domain-containing protein</fullName>
    </submittedName>
</protein>
<dbReference type="SUPFAM" id="SSF49401">
    <property type="entry name" value="Bacterial adhesins"/>
    <property type="match status" value="2"/>
</dbReference>
<keyword evidence="7" id="KW-0472">Membrane</keyword>
<evidence type="ECO:0000256" key="2">
    <source>
        <dbReference type="ARBA" id="ARBA00022512"/>
    </source>
</evidence>
<keyword evidence="4" id="KW-0732">Signal</keyword>
<keyword evidence="7" id="KW-0812">Transmembrane</keyword>
<evidence type="ECO:0000256" key="1">
    <source>
        <dbReference type="ARBA" id="ARBA00004168"/>
    </source>
</evidence>
<dbReference type="EMBL" id="FOLI01000004">
    <property type="protein sequence ID" value="SFC06013.1"/>
    <property type="molecule type" value="Genomic_DNA"/>
</dbReference>
<dbReference type="InterPro" id="IPR041171">
    <property type="entry name" value="SDR_Ig"/>
</dbReference>
<keyword evidence="2" id="KW-0134">Cell wall</keyword>
<evidence type="ECO:0000259" key="9">
    <source>
        <dbReference type="Pfam" id="PF17961"/>
    </source>
</evidence>
<feature type="transmembrane region" description="Helical" evidence="7">
    <location>
        <begin position="422"/>
        <end position="442"/>
    </location>
</feature>
<dbReference type="InterPro" id="IPR008966">
    <property type="entry name" value="Adhesion_dom_sf"/>
</dbReference>
<dbReference type="Gene3D" id="2.60.40.740">
    <property type="match status" value="1"/>
</dbReference>
<evidence type="ECO:0000256" key="4">
    <source>
        <dbReference type="ARBA" id="ARBA00022729"/>
    </source>
</evidence>
<organism evidence="10 11">
    <name type="scientific">Fructobacillus durionis</name>
    <dbReference type="NCBI Taxonomy" id="283737"/>
    <lineage>
        <taxon>Bacteria</taxon>
        <taxon>Bacillati</taxon>
        <taxon>Bacillota</taxon>
        <taxon>Bacilli</taxon>
        <taxon>Lactobacillales</taxon>
        <taxon>Lactobacillaceae</taxon>
        <taxon>Fructobacillus</taxon>
    </lineage>
</organism>
<evidence type="ECO:0000313" key="11">
    <source>
        <dbReference type="Proteomes" id="UP000199376"/>
    </source>
</evidence>
<name>A0A1I1G9J6_9LACO</name>
<keyword evidence="3" id="KW-0964">Secreted</keyword>
<evidence type="ECO:0000313" key="10">
    <source>
        <dbReference type="EMBL" id="SFC06013.1"/>
    </source>
</evidence>